<organism evidence="1 2">
    <name type="scientific">Granulicella rosea</name>
    <dbReference type="NCBI Taxonomy" id="474952"/>
    <lineage>
        <taxon>Bacteria</taxon>
        <taxon>Pseudomonadati</taxon>
        <taxon>Acidobacteriota</taxon>
        <taxon>Terriglobia</taxon>
        <taxon>Terriglobales</taxon>
        <taxon>Acidobacteriaceae</taxon>
        <taxon>Granulicella</taxon>
    </lineage>
</organism>
<evidence type="ECO:0000313" key="2">
    <source>
        <dbReference type="Proteomes" id="UP000198356"/>
    </source>
</evidence>
<dbReference type="CDD" id="cd02042">
    <property type="entry name" value="ParAB_family"/>
    <property type="match status" value="1"/>
</dbReference>
<dbReference type="PIRSF" id="PIRSF009320">
    <property type="entry name" value="Nuc_binding_HP_1000"/>
    <property type="match status" value="1"/>
</dbReference>
<dbReference type="Gene3D" id="3.40.50.300">
    <property type="entry name" value="P-loop containing nucleotide triphosphate hydrolases"/>
    <property type="match status" value="1"/>
</dbReference>
<dbReference type="SUPFAM" id="SSF52540">
    <property type="entry name" value="P-loop containing nucleoside triphosphate hydrolases"/>
    <property type="match status" value="1"/>
</dbReference>
<dbReference type="InterPro" id="IPR050678">
    <property type="entry name" value="DNA_Partitioning_ATPase"/>
</dbReference>
<protein>
    <submittedName>
        <fullName evidence="1">Chromosome partitioning protein</fullName>
    </submittedName>
</protein>
<dbReference type="AlphaFoldDB" id="A0A239M3A6"/>
<dbReference type="EMBL" id="FZOU01000009">
    <property type="protein sequence ID" value="SNT37090.1"/>
    <property type="molecule type" value="Genomic_DNA"/>
</dbReference>
<accession>A0A239M3A6</accession>
<dbReference type="PANTHER" id="PTHR13696">
    <property type="entry name" value="P-LOOP CONTAINING NUCLEOSIDE TRIPHOSPHATE HYDROLASE"/>
    <property type="match status" value="1"/>
</dbReference>
<proteinExistence type="predicted"/>
<evidence type="ECO:0000313" key="1">
    <source>
        <dbReference type="EMBL" id="SNT37090.1"/>
    </source>
</evidence>
<keyword evidence="2" id="KW-1185">Reference proteome</keyword>
<gene>
    <name evidence="1" type="ORF">SAMN05421770_10979</name>
</gene>
<dbReference type="InterPro" id="IPR009744">
    <property type="entry name" value="VirC1"/>
</dbReference>
<dbReference type="Proteomes" id="UP000198356">
    <property type="component" value="Unassembled WGS sequence"/>
</dbReference>
<dbReference type="InterPro" id="IPR027417">
    <property type="entry name" value="P-loop_NTPase"/>
</dbReference>
<name>A0A239M3A6_9BACT</name>
<dbReference type="RefSeq" id="WP_089410061.1">
    <property type="nucleotide sequence ID" value="NZ_FZOU01000009.1"/>
</dbReference>
<dbReference type="OrthoDB" id="113462at2"/>
<dbReference type="Pfam" id="PF07015">
    <property type="entry name" value="VirC1"/>
    <property type="match status" value="1"/>
</dbReference>
<dbReference type="PANTHER" id="PTHR13696:SF96">
    <property type="entry name" value="COBQ_COBB_MIND_PARA NUCLEOTIDE BINDING DOMAIN-CONTAINING PROTEIN"/>
    <property type="match status" value="1"/>
</dbReference>
<reference evidence="1 2" key="1">
    <citation type="submission" date="2017-06" db="EMBL/GenBank/DDBJ databases">
        <authorList>
            <person name="Kim H.J."/>
            <person name="Triplett B.A."/>
        </authorList>
    </citation>
    <scope>NUCLEOTIDE SEQUENCE [LARGE SCALE GENOMIC DNA]</scope>
    <source>
        <strain evidence="1 2">DSM 18704</strain>
    </source>
</reference>
<sequence>MPVIAVANPKGGAGKSTTTLLLATHLASRGATTCIIDADPNQPIADWRAHGESKSAVKVVGEAREDTIMDAIEEQARTHAFVFVDLEGTASLLVSRSIAFADFVIIPIQASAVDVRQAQKAITAVRSEERLARRSNPNRSIPHKVLMTRTPAPGAPVSTMQRQLEEEIRAAGIGRFQNTLAERQAYKAVFSERLTLEEMGAMRVGNLAAAEENVRLLANELLETLTAIQKGAKA</sequence>